<proteinExistence type="predicted"/>
<keyword evidence="3" id="KW-1185">Reference proteome</keyword>
<dbReference type="Proteomes" id="UP000603200">
    <property type="component" value="Unassembled WGS sequence"/>
</dbReference>
<organism evidence="2 3">
    <name type="scientific">Winogradskya humida</name>
    <dbReference type="NCBI Taxonomy" id="113566"/>
    <lineage>
        <taxon>Bacteria</taxon>
        <taxon>Bacillati</taxon>
        <taxon>Actinomycetota</taxon>
        <taxon>Actinomycetes</taxon>
        <taxon>Micromonosporales</taxon>
        <taxon>Micromonosporaceae</taxon>
        <taxon>Winogradskya</taxon>
    </lineage>
</organism>
<dbReference type="RefSeq" id="WP_203834370.1">
    <property type="nucleotide sequence ID" value="NZ_BAAATV010000001.1"/>
</dbReference>
<evidence type="ECO:0000313" key="2">
    <source>
        <dbReference type="EMBL" id="GIE17062.1"/>
    </source>
</evidence>
<feature type="transmembrane region" description="Helical" evidence="1">
    <location>
        <begin position="43"/>
        <end position="64"/>
    </location>
</feature>
<accession>A0ABQ3ZFN5</accession>
<gene>
    <name evidence="2" type="ORF">Ahu01nite_001640</name>
</gene>
<keyword evidence="1" id="KW-0472">Membrane</keyword>
<keyword evidence="1" id="KW-0812">Transmembrane</keyword>
<name>A0ABQ3ZFN5_9ACTN</name>
<comment type="caution">
    <text evidence="2">The sequence shown here is derived from an EMBL/GenBank/DDBJ whole genome shotgun (WGS) entry which is preliminary data.</text>
</comment>
<evidence type="ECO:0000313" key="3">
    <source>
        <dbReference type="Proteomes" id="UP000603200"/>
    </source>
</evidence>
<protein>
    <submittedName>
        <fullName evidence="2">Uncharacterized protein</fullName>
    </submittedName>
</protein>
<sequence length="66" mass="6868">MAIFREAGDIPSPASTWRVFVDKSGIRGRQQPEPEESGGPSTLAVIGLIVVFLGVLGALVYLAVAG</sequence>
<evidence type="ECO:0000256" key="1">
    <source>
        <dbReference type="SAM" id="Phobius"/>
    </source>
</evidence>
<keyword evidence="1" id="KW-1133">Transmembrane helix</keyword>
<reference evidence="2 3" key="1">
    <citation type="submission" date="2021-01" db="EMBL/GenBank/DDBJ databases">
        <title>Whole genome shotgun sequence of Actinoplanes humidus NBRC 14915.</title>
        <authorList>
            <person name="Komaki H."/>
            <person name="Tamura T."/>
        </authorList>
    </citation>
    <scope>NUCLEOTIDE SEQUENCE [LARGE SCALE GENOMIC DNA]</scope>
    <source>
        <strain evidence="2 3">NBRC 14915</strain>
    </source>
</reference>
<dbReference type="EMBL" id="BOMN01000001">
    <property type="protein sequence ID" value="GIE17062.1"/>
    <property type="molecule type" value="Genomic_DNA"/>
</dbReference>